<feature type="region of interest" description="Disordered" evidence="1">
    <location>
        <begin position="1"/>
        <end position="49"/>
    </location>
</feature>
<dbReference type="RefSeq" id="WP_221401499.1">
    <property type="nucleotide sequence ID" value="NZ_JACHXK010000020.1"/>
</dbReference>
<dbReference type="EMBL" id="JACHXK010000020">
    <property type="protein sequence ID" value="MBB3113634.1"/>
    <property type="molecule type" value="Genomic_DNA"/>
</dbReference>
<dbReference type="InterPro" id="IPR049785">
    <property type="entry name" value="GT-D-like_firm"/>
</dbReference>
<sequence>MRKKRKRPAVKSPRSKKTKRTYRQRRVKPAAPVDEHSLPSAKEQSLSEQEIERAGYEKGLYEGGEMLLEQSVPPHMLLPEVQLTEIIAAGVHAYAPQMHPLLDVAAVYEELSQAIDQSRPYAVVRLGDGELLALAQDVVYDSETLQREARFLSYAGVTPPDLAARDQLAMAIRQAQVVGLPRSRQKHFQPLMYPVLRQHGIELGSLRKTSSTINYELHHSGLLAPLLRDRRLLIIGNAAPECAHALQQAGYSVTGIISPVNGFRDIDRIMEQAHQAQFDFALVAAGIPAVILCWRIAAELGKPALDFGHMADAVASGKVQL</sequence>
<evidence type="ECO:0000256" key="1">
    <source>
        <dbReference type="SAM" id="MobiDB-lite"/>
    </source>
</evidence>
<accession>A0A7W5B3R4</accession>
<dbReference type="InterPro" id="IPR055171">
    <property type="entry name" value="GT-D-like"/>
</dbReference>
<reference evidence="3 4" key="1">
    <citation type="submission" date="2020-08" db="EMBL/GenBank/DDBJ databases">
        <title>Genomic Encyclopedia of Type Strains, Phase III (KMG-III): the genomes of soil and plant-associated and newly described type strains.</title>
        <authorList>
            <person name="Whitman W."/>
        </authorList>
    </citation>
    <scope>NUCLEOTIDE SEQUENCE [LARGE SCALE GENOMIC DNA]</scope>
    <source>
        <strain evidence="3 4">CECT 5862</strain>
    </source>
</reference>
<evidence type="ECO:0000313" key="3">
    <source>
        <dbReference type="EMBL" id="MBB3113634.1"/>
    </source>
</evidence>
<evidence type="ECO:0000259" key="2">
    <source>
        <dbReference type="Pfam" id="PF22882"/>
    </source>
</evidence>
<dbReference type="Proteomes" id="UP000570361">
    <property type="component" value="Unassembled WGS sequence"/>
</dbReference>
<gene>
    <name evidence="3" type="ORF">FHS18_005747</name>
</gene>
<evidence type="ECO:0000313" key="4">
    <source>
        <dbReference type="Proteomes" id="UP000570361"/>
    </source>
</evidence>
<keyword evidence="4" id="KW-1185">Reference proteome</keyword>
<protein>
    <recommendedName>
        <fullName evidence="2">GT-D fold-like domain-containing protein</fullName>
    </recommendedName>
</protein>
<organism evidence="3 4">
    <name type="scientific">Paenibacillus phyllosphaerae</name>
    <dbReference type="NCBI Taxonomy" id="274593"/>
    <lineage>
        <taxon>Bacteria</taxon>
        <taxon>Bacillati</taxon>
        <taxon>Bacillota</taxon>
        <taxon>Bacilli</taxon>
        <taxon>Bacillales</taxon>
        <taxon>Paenibacillaceae</taxon>
        <taxon>Paenibacillus</taxon>
    </lineage>
</organism>
<proteinExistence type="predicted"/>
<dbReference type="AlphaFoldDB" id="A0A7W5B3R4"/>
<dbReference type="Pfam" id="PF22882">
    <property type="entry name" value="GT-D-like"/>
    <property type="match status" value="1"/>
</dbReference>
<feature type="compositionally biased region" description="Basic residues" evidence="1">
    <location>
        <begin position="1"/>
        <end position="28"/>
    </location>
</feature>
<feature type="domain" description="GT-D fold-like" evidence="2">
    <location>
        <begin position="103"/>
        <end position="313"/>
    </location>
</feature>
<comment type="caution">
    <text evidence="3">The sequence shown here is derived from an EMBL/GenBank/DDBJ whole genome shotgun (WGS) entry which is preliminary data.</text>
</comment>
<dbReference type="NCBIfam" id="NF040628">
    <property type="entry name" value="GT-D_rel"/>
    <property type="match status" value="1"/>
</dbReference>
<name>A0A7W5B3R4_9BACL</name>